<name>A0A2X0PN33_9BASI</name>
<protein>
    <submittedName>
        <fullName evidence="2">BQ5605_C052g12570 protein</fullName>
    </submittedName>
</protein>
<dbReference type="GO" id="GO:0004672">
    <property type="term" value="F:protein kinase activity"/>
    <property type="evidence" value="ECO:0007669"/>
    <property type="project" value="InterPro"/>
</dbReference>
<dbReference type="InterPro" id="IPR000719">
    <property type="entry name" value="Prot_kinase_dom"/>
</dbReference>
<evidence type="ECO:0000313" key="2">
    <source>
        <dbReference type="EMBL" id="SGZ29934.1"/>
    </source>
</evidence>
<evidence type="ECO:0000259" key="1">
    <source>
        <dbReference type="PROSITE" id="PS50011"/>
    </source>
</evidence>
<gene>
    <name evidence="2" type="primary">BQ5605_C052g12570</name>
    <name evidence="2" type="ORF">BQ5605_C052G12570</name>
</gene>
<dbReference type="PROSITE" id="PS50011">
    <property type="entry name" value="PROTEIN_KINASE_DOM"/>
    <property type="match status" value="1"/>
</dbReference>
<proteinExistence type="predicted"/>
<keyword evidence="3" id="KW-1185">Reference proteome</keyword>
<dbReference type="Proteomes" id="UP000249464">
    <property type="component" value="Unassembled WGS sequence"/>
</dbReference>
<reference evidence="2 3" key="1">
    <citation type="submission" date="2016-11" db="EMBL/GenBank/DDBJ databases">
        <authorList>
            <person name="Jaros S."/>
            <person name="Januszkiewicz K."/>
            <person name="Wedrychowicz H."/>
        </authorList>
    </citation>
    <scope>NUCLEOTIDE SEQUENCE [LARGE SCALE GENOMIC DNA]</scope>
</reference>
<dbReference type="SUPFAM" id="SSF56112">
    <property type="entry name" value="Protein kinase-like (PK-like)"/>
    <property type="match status" value="1"/>
</dbReference>
<dbReference type="AlphaFoldDB" id="A0A2X0PN33"/>
<accession>A0A2X0PN33</accession>
<dbReference type="EMBL" id="FQNC01000099">
    <property type="protein sequence ID" value="SGZ29934.1"/>
    <property type="molecule type" value="Genomic_DNA"/>
</dbReference>
<dbReference type="GO" id="GO:0005524">
    <property type="term" value="F:ATP binding"/>
    <property type="evidence" value="ECO:0007669"/>
    <property type="project" value="InterPro"/>
</dbReference>
<dbReference type="InterPro" id="IPR011009">
    <property type="entry name" value="Kinase-like_dom_sf"/>
</dbReference>
<feature type="domain" description="Protein kinase" evidence="1">
    <location>
        <begin position="28"/>
        <end position="448"/>
    </location>
</feature>
<organism evidence="2 3">
    <name type="scientific">Microbotryum silenes-dioicae</name>
    <dbReference type="NCBI Taxonomy" id="796604"/>
    <lineage>
        <taxon>Eukaryota</taxon>
        <taxon>Fungi</taxon>
        <taxon>Dikarya</taxon>
        <taxon>Basidiomycota</taxon>
        <taxon>Pucciniomycotina</taxon>
        <taxon>Microbotryomycetes</taxon>
        <taxon>Microbotryales</taxon>
        <taxon>Microbotryaceae</taxon>
        <taxon>Microbotryum</taxon>
    </lineage>
</organism>
<dbReference type="STRING" id="796604.A0A2X0PN33"/>
<evidence type="ECO:0000313" key="3">
    <source>
        <dbReference type="Proteomes" id="UP000249464"/>
    </source>
</evidence>
<dbReference type="Gene3D" id="1.10.510.10">
    <property type="entry name" value="Transferase(Phosphotransferase) domain 1"/>
    <property type="match status" value="1"/>
</dbReference>
<sequence length="448" mass="49845">MFLEFKSSYTDNSNSSVKEQTGRRFYRFRPTLTIRRWTFGATICATRLTIYVRFLIRCLLLSDTESGILAGGDKLPYFLRSVQLPPRVPIYGDTPNPNLLDDIVVLDRQSTHPSMQGELTSMFPVAYCNGNRTDVPTVPSYIMSVAHVEAAGIGGYDSLLQQIHQSPDCDRSNLSHVRNVYRETTFITGPTFINKGDAKVGESYTPRALELAFHEPPFRPLGLTCDIDSTLGLAKLARGAVTGVDQLYRLGWLHRDMKPESHGIDGNGEGLITDLHLAAELNGPFSEAALLKRFGISPYVAPTLLNPEMAHIQHSWWHDVTSILLIVLSVALSRPDGIERGMATETNEVWKTWNQGSSGNLADAADSKQDTLCVPEEREIFMEPCREAWPGLSELVEILGACCGMDVPQNVIQQGRMEEVLAERAASGELSLRRIIQKIDELIEILIR</sequence>